<gene>
    <name evidence="1" type="ORF">BAAM0483_02875</name>
</gene>
<evidence type="ECO:0000313" key="1">
    <source>
        <dbReference type="EMBL" id="KOA51158.1"/>
    </source>
</evidence>
<dbReference type="AlphaFoldDB" id="A0AB34TAH2"/>
<reference evidence="1 2" key="1">
    <citation type="journal article" date="2015" name="Int J Genomics">
        <title>Comparative Genomics Revealed Genetic Diversity and Species/Strain-Level Differences in Carbohydrate Metabolism of Three Probiotic Bifidobacterial Species.</title>
        <authorList>
            <person name="Odamaki T."/>
            <person name="Horigome A."/>
            <person name="Sugahara H."/>
            <person name="Hashikura N."/>
            <person name="Minami J."/>
            <person name="Xiao J.Z."/>
            <person name="Abe F."/>
        </authorList>
    </citation>
    <scope>NUCLEOTIDE SEQUENCE [LARGE SCALE GENOMIC DNA]</scope>
    <source>
        <strain evidence="1 2">MCC 0483</strain>
    </source>
</reference>
<protein>
    <submittedName>
        <fullName evidence="1">Uncharacterized protein</fullName>
    </submittedName>
</protein>
<name>A0AB34TAH2_9BIFI</name>
<comment type="caution">
    <text evidence="1">The sequence shown here is derived from an EMBL/GenBank/DDBJ whole genome shotgun (WGS) entry which is preliminary data.</text>
</comment>
<evidence type="ECO:0000313" key="2">
    <source>
        <dbReference type="Proteomes" id="UP000037239"/>
    </source>
</evidence>
<dbReference type="Proteomes" id="UP000037239">
    <property type="component" value="Unassembled WGS sequence"/>
</dbReference>
<dbReference type="RefSeq" id="WP_052826100.1">
    <property type="nucleotide sequence ID" value="NZ_AWFK01000004.1"/>
</dbReference>
<sequence>MNDAVYQRRTVRKVEAVVHQPDPTMPHGTACGLWKFGYEPAPQVFNRGDGKVEKVTVPCPLCEAALACREIEQKVRSERRESI</sequence>
<accession>A0AB34TAH2</accession>
<dbReference type="EMBL" id="AWFK01000004">
    <property type="protein sequence ID" value="KOA51158.1"/>
    <property type="molecule type" value="Genomic_DNA"/>
</dbReference>
<proteinExistence type="predicted"/>
<organism evidence="1 2">
    <name type="scientific">Bifidobacterium animalis subsp. animalis MCC 0483</name>
    <dbReference type="NCBI Taxonomy" id="1365955"/>
    <lineage>
        <taxon>Bacteria</taxon>
        <taxon>Bacillati</taxon>
        <taxon>Actinomycetota</taxon>
        <taxon>Actinomycetes</taxon>
        <taxon>Bifidobacteriales</taxon>
        <taxon>Bifidobacteriaceae</taxon>
        <taxon>Bifidobacterium</taxon>
    </lineage>
</organism>